<dbReference type="Gene3D" id="3.40.50.1010">
    <property type="entry name" value="5'-nuclease"/>
    <property type="match status" value="1"/>
</dbReference>
<organism evidence="9 10">
    <name type="scientific">Mycobacterium helveticum</name>
    <dbReference type="NCBI Taxonomy" id="2592811"/>
    <lineage>
        <taxon>Bacteria</taxon>
        <taxon>Bacillati</taxon>
        <taxon>Actinomycetota</taxon>
        <taxon>Actinomycetes</taxon>
        <taxon>Mycobacteriales</taxon>
        <taxon>Mycobacteriaceae</taxon>
        <taxon>Mycobacterium</taxon>
    </lineage>
</organism>
<keyword evidence="6 7" id="KW-0460">Magnesium</keyword>
<evidence type="ECO:0000256" key="2">
    <source>
        <dbReference type="ARBA" id="ARBA00022649"/>
    </source>
</evidence>
<keyword evidence="10" id="KW-1185">Reference proteome</keyword>
<dbReference type="AlphaFoldDB" id="A0A557XQ03"/>
<dbReference type="InterPro" id="IPR022907">
    <property type="entry name" value="VapC_family"/>
</dbReference>
<reference evidence="9 10" key="1">
    <citation type="submission" date="2019-07" db="EMBL/GenBank/DDBJ databases">
        <title>New Mycobacterium species.</title>
        <authorList>
            <person name="Tortoli E."/>
            <person name="Ghielmetti G."/>
            <person name="Friedel U."/>
            <person name="Trovato A."/>
        </authorList>
    </citation>
    <scope>NUCLEOTIDE SEQUENCE [LARGE SCALE GENOMIC DNA]</scope>
    <source>
        <strain evidence="9 10">16-83</strain>
    </source>
</reference>
<feature type="binding site" evidence="7">
    <location>
        <position position="86"/>
    </location>
    <ligand>
        <name>Mg(2+)</name>
        <dbReference type="ChEBI" id="CHEBI:18420"/>
    </ligand>
</feature>
<dbReference type="RefSeq" id="WP_144952318.1">
    <property type="nucleotide sequence ID" value="NZ_VMQU01000059.1"/>
</dbReference>
<dbReference type="GO" id="GO:0090729">
    <property type="term" value="F:toxin activity"/>
    <property type="evidence" value="ECO:0007669"/>
    <property type="project" value="UniProtKB-KW"/>
</dbReference>
<evidence type="ECO:0000256" key="4">
    <source>
        <dbReference type="ARBA" id="ARBA00022723"/>
    </source>
</evidence>
<dbReference type="Pfam" id="PF01850">
    <property type="entry name" value="PIN"/>
    <property type="match status" value="1"/>
</dbReference>
<feature type="domain" description="PIN" evidence="8">
    <location>
        <begin position="2"/>
        <end position="111"/>
    </location>
</feature>
<evidence type="ECO:0000256" key="5">
    <source>
        <dbReference type="ARBA" id="ARBA00022801"/>
    </source>
</evidence>
<comment type="similarity">
    <text evidence="7">Belongs to the PINc/VapC protein family.</text>
</comment>
<keyword evidence="4 7" id="KW-0479">Metal-binding</keyword>
<keyword evidence="7" id="KW-0800">Toxin</keyword>
<name>A0A557XQ03_9MYCO</name>
<dbReference type="GO" id="GO:0004540">
    <property type="term" value="F:RNA nuclease activity"/>
    <property type="evidence" value="ECO:0007669"/>
    <property type="project" value="InterPro"/>
</dbReference>
<keyword evidence="2 7" id="KW-1277">Toxin-antitoxin system</keyword>
<accession>A0A557XQ03</accession>
<keyword evidence="3 7" id="KW-0540">Nuclease</keyword>
<dbReference type="InterPro" id="IPR002716">
    <property type="entry name" value="PIN_dom"/>
</dbReference>
<protein>
    <recommendedName>
        <fullName evidence="7">Ribonuclease VapC</fullName>
        <shortName evidence="7">RNase VapC</shortName>
        <ecNumber evidence="7">3.1.-.-</ecNumber>
    </recommendedName>
    <alternativeName>
        <fullName evidence="7">Toxin VapC</fullName>
    </alternativeName>
</protein>
<evidence type="ECO:0000259" key="8">
    <source>
        <dbReference type="Pfam" id="PF01850"/>
    </source>
</evidence>
<dbReference type="EMBL" id="VMQU01000059">
    <property type="protein sequence ID" value="TVS87957.1"/>
    <property type="molecule type" value="Genomic_DNA"/>
</dbReference>
<evidence type="ECO:0000256" key="3">
    <source>
        <dbReference type="ARBA" id="ARBA00022722"/>
    </source>
</evidence>
<comment type="function">
    <text evidence="7">Toxic component of a toxin-antitoxin (TA) system. An RNase.</text>
</comment>
<evidence type="ECO:0000256" key="6">
    <source>
        <dbReference type="ARBA" id="ARBA00022842"/>
    </source>
</evidence>
<feature type="binding site" evidence="7">
    <location>
        <position position="5"/>
    </location>
    <ligand>
        <name>Mg(2+)</name>
        <dbReference type="ChEBI" id="CHEBI:18420"/>
    </ligand>
</feature>
<dbReference type="Proteomes" id="UP000320513">
    <property type="component" value="Unassembled WGS sequence"/>
</dbReference>
<comment type="caution">
    <text evidence="9">The sequence shown here is derived from an EMBL/GenBank/DDBJ whole genome shotgun (WGS) entry which is preliminary data.</text>
</comment>
<evidence type="ECO:0000313" key="9">
    <source>
        <dbReference type="EMBL" id="TVS87957.1"/>
    </source>
</evidence>
<dbReference type="EC" id="3.1.-.-" evidence="7"/>
<comment type="cofactor">
    <cofactor evidence="1 7">
        <name>Mg(2+)</name>
        <dbReference type="ChEBI" id="CHEBI:18420"/>
    </cofactor>
</comment>
<evidence type="ECO:0000256" key="7">
    <source>
        <dbReference type="HAMAP-Rule" id="MF_00265"/>
    </source>
</evidence>
<evidence type="ECO:0000313" key="10">
    <source>
        <dbReference type="Proteomes" id="UP000320513"/>
    </source>
</evidence>
<dbReference type="OrthoDB" id="329172at2"/>
<sequence length="122" mass="13381">MILVDTAVWIDHLHAAESRLVELLEADGVGCHPLVIEEIALGSISQRDVVLDLLANLRQFPNVHHHEILHLTDRRVLWGRGLSAVDVHLMAAVTMVGGAQLWTRDKRLKAASADVGVALFDA</sequence>
<gene>
    <name evidence="7" type="primary">vapC</name>
    <name evidence="9" type="ORF">FPZ47_14975</name>
</gene>
<dbReference type="GO" id="GO:0016787">
    <property type="term" value="F:hydrolase activity"/>
    <property type="evidence" value="ECO:0007669"/>
    <property type="project" value="UniProtKB-KW"/>
</dbReference>
<keyword evidence="5 7" id="KW-0378">Hydrolase</keyword>
<dbReference type="InterPro" id="IPR029060">
    <property type="entry name" value="PIN-like_dom_sf"/>
</dbReference>
<evidence type="ECO:0000256" key="1">
    <source>
        <dbReference type="ARBA" id="ARBA00001946"/>
    </source>
</evidence>
<dbReference type="GO" id="GO:0000287">
    <property type="term" value="F:magnesium ion binding"/>
    <property type="evidence" value="ECO:0007669"/>
    <property type="project" value="UniProtKB-UniRule"/>
</dbReference>
<proteinExistence type="inferred from homology"/>
<dbReference type="HAMAP" id="MF_00265">
    <property type="entry name" value="VapC_Nob1"/>
    <property type="match status" value="1"/>
</dbReference>
<dbReference type="SUPFAM" id="SSF88723">
    <property type="entry name" value="PIN domain-like"/>
    <property type="match status" value="1"/>
</dbReference>